<evidence type="ECO:0000313" key="2">
    <source>
        <dbReference type="EMBL" id="CAE7362995.1"/>
    </source>
</evidence>
<comment type="caution">
    <text evidence="2">The sequence shown here is derived from an EMBL/GenBank/DDBJ whole genome shotgun (WGS) entry which is preliminary data.</text>
</comment>
<organism evidence="2 3">
    <name type="scientific">Symbiodinium pilosum</name>
    <name type="common">Dinoflagellate</name>
    <dbReference type="NCBI Taxonomy" id="2952"/>
    <lineage>
        <taxon>Eukaryota</taxon>
        <taxon>Sar</taxon>
        <taxon>Alveolata</taxon>
        <taxon>Dinophyceae</taxon>
        <taxon>Suessiales</taxon>
        <taxon>Symbiodiniaceae</taxon>
        <taxon>Symbiodinium</taxon>
    </lineage>
</organism>
<feature type="region of interest" description="Disordered" evidence="1">
    <location>
        <begin position="64"/>
        <end position="99"/>
    </location>
</feature>
<evidence type="ECO:0000256" key="1">
    <source>
        <dbReference type="SAM" id="MobiDB-lite"/>
    </source>
</evidence>
<dbReference type="Proteomes" id="UP000649617">
    <property type="component" value="Unassembled WGS sequence"/>
</dbReference>
<keyword evidence="3" id="KW-1185">Reference proteome</keyword>
<reference evidence="2" key="1">
    <citation type="submission" date="2021-02" db="EMBL/GenBank/DDBJ databases">
        <authorList>
            <person name="Dougan E. K."/>
            <person name="Rhodes N."/>
            <person name="Thang M."/>
            <person name="Chan C."/>
        </authorList>
    </citation>
    <scope>NUCLEOTIDE SEQUENCE</scope>
</reference>
<feature type="compositionally biased region" description="Pro residues" evidence="1">
    <location>
        <begin position="69"/>
        <end position="78"/>
    </location>
</feature>
<dbReference type="AlphaFoldDB" id="A0A812QB25"/>
<evidence type="ECO:0000313" key="3">
    <source>
        <dbReference type="Proteomes" id="UP000649617"/>
    </source>
</evidence>
<protein>
    <submittedName>
        <fullName evidence="2">Uncharacterized protein</fullName>
    </submittedName>
</protein>
<accession>A0A812QB25</accession>
<dbReference type="EMBL" id="CAJNIZ010014525">
    <property type="protein sequence ID" value="CAE7362995.1"/>
    <property type="molecule type" value="Genomic_DNA"/>
</dbReference>
<sequence>MELYRQLRPCKSESDFGALAHESYIPGKFSDEQDPWISRALSTTPTACKRLELFHAPTELQASFANCRPPSPPSPTSPPSSLSPSPGRAPQCEAVNHHKHHRPENLAQCCTMAGIKSFSKWWTPELLA</sequence>
<name>A0A812QB25_SYMPI</name>
<proteinExistence type="predicted"/>
<gene>
    <name evidence="2" type="ORF">SPIL2461_LOCUS8716</name>
</gene>